<dbReference type="InterPro" id="IPR000182">
    <property type="entry name" value="GNAT_dom"/>
</dbReference>
<dbReference type="EMBL" id="JAVDVW010000002">
    <property type="protein sequence ID" value="MDR7100066.1"/>
    <property type="molecule type" value="Genomic_DNA"/>
</dbReference>
<protein>
    <submittedName>
        <fullName evidence="2">RimJ/RimL family protein N-acetyltransferase</fullName>
    </submittedName>
</protein>
<dbReference type="Gene3D" id="3.40.630.30">
    <property type="match status" value="1"/>
</dbReference>
<dbReference type="SUPFAM" id="SSF55729">
    <property type="entry name" value="Acyl-CoA N-acyltransferases (Nat)"/>
    <property type="match status" value="1"/>
</dbReference>
<comment type="caution">
    <text evidence="2">The sequence shown here is derived from an EMBL/GenBank/DDBJ whole genome shotgun (WGS) entry which is preliminary data.</text>
</comment>
<evidence type="ECO:0000313" key="3">
    <source>
        <dbReference type="Proteomes" id="UP001267878"/>
    </source>
</evidence>
<dbReference type="InterPro" id="IPR016181">
    <property type="entry name" value="Acyl_CoA_acyltransferase"/>
</dbReference>
<dbReference type="Proteomes" id="UP001267878">
    <property type="component" value="Unassembled WGS sequence"/>
</dbReference>
<keyword evidence="3" id="KW-1185">Reference proteome</keyword>
<dbReference type="PANTHER" id="PTHR43792:SF1">
    <property type="entry name" value="N-ACETYLTRANSFERASE DOMAIN-CONTAINING PROTEIN"/>
    <property type="match status" value="1"/>
</dbReference>
<dbReference type="Pfam" id="PF13302">
    <property type="entry name" value="Acetyltransf_3"/>
    <property type="match status" value="1"/>
</dbReference>
<dbReference type="PANTHER" id="PTHR43792">
    <property type="entry name" value="GNAT FAMILY, PUTATIVE (AFU_ORTHOLOGUE AFUA_3G00765)-RELATED-RELATED"/>
    <property type="match status" value="1"/>
</dbReference>
<name>A0ABU1VRG0_9GAMM</name>
<feature type="domain" description="N-acetyltransferase" evidence="1">
    <location>
        <begin position="15"/>
        <end position="140"/>
    </location>
</feature>
<organism evidence="2 3">
    <name type="scientific">Agrilutibacter niabensis</name>
    <dbReference type="NCBI Taxonomy" id="380628"/>
    <lineage>
        <taxon>Bacteria</taxon>
        <taxon>Pseudomonadati</taxon>
        <taxon>Pseudomonadota</taxon>
        <taxon>Gammaproteobacteria</taxon>
        <taxon>Lysobacterales</taxon>
        <taxon>Lysobacteraceae</taxon>
        <taxon>Agrilutibacter</taxon>
    </lineage>
</organism>
<accession>A0ABU1VRG0</accession>
<proteinExistence type="predicted"/>
<evidence type="ECO:0000259" key="1">
    <source>
        <dbReference type="Pfam" id="PF13302"/>
    </source>
</evidence>
<dbReference type="RefSeq" id="WP_310054615.1">
    <property type="nucleotide sequence ID" value="NZ_JAVDVW010000002.1"/>
</dbReference>
<dbReference type="InterPro" id="IPR051531">
    <property type="entry name" value="N-acetyltransferase"/>
</dbReference>
<evidence type="ECO:0000313" key="2">
    <source>
        <dbReference type="EMBL" id="MDR7100066.1"/>
    </source>
</evidence>
<gene>
    <name evidence="2" type="ORF">J2X04_002447</name>
</gene>
<reference evidence="2 3" key="1">
    <citation type="submission" date="2023-07" db="EMBL/GenBank/DDBJ databases">
        <title>Sorghum-associated microbial communities from plants grown in Nebraska, USA.</title>
        <authorList>
            <person name="Schachtman D."/>
        </authorList>
    </citation>
    <scope>NUCLEOTIDE SEQUENCE [LARGE SCALE GENOMIC DNA]</scope>
    <source>
        <strain evidence="2 3">BE187</strain>
    </source>
</reference>
<sequence>MRRGLTEVAVLDTPRLRLRLMRTGDDSDRSLYRDLYNDPAVMRRIAPLLGDEAAMRGFDAACRHNVTEAPGHRFWRVDDTASQAAIGLACLRRDGARAEIGVMLFSEWWNRGICSEVFVALLKYGFEQAGLDGVDARSAEDDGLPVIERLLAPFGFIRTRSGAADGVGHWELPRARWEAMWV</sequence>